<evidence type="ECO:0000313" key="2">
    <source>
        <dbReference type="EMBL" id="KAB7732442.1"/>
    </source>
</evidence>
<dbReference type="Proteomes" id="UP000488299">
    <property type="component" value="Unassembled WGS sequence"/>
</dbReference>
<dbReference type="EMBL" id="WELI01000001">
    <property type="protein sequence ID" value="KAB7732442.1"/>
    <property type="molecule type" value="Genomic_DNA"/>
</dbReference>
<keyword evidence="1" id="KW-0732">Signal</keyword>
<evidence type="ECO:0008006" key="4">
    <source>
        <dbReference type="Google" id="ProtNLM"/>
    </source>
</evidence>
<dbReference type="InterPro" id="IPR038636">
    <property type="entry name" value="Wzi_sf"/>
</dbReference>
<dbReference type="AlphaFoldDB" id="A0A7J5U3M7"/>
<protein>
    <recommendedName>
        <fullName evidence="4">Capsule assembly Wzi family protein</fullName>
    </recommendedName>
</protein>
<feature type="chain" id="PRO_5029853373" description="Capsule assembly Wzi family protein" evidence="1">
    <location>
        <begin position="21"/>
        <end position="492"/>
    </location>
</feature>
<gene>
    <name evidence="2" type="ORF">F5984_00320</name>
</gene>
<accession>A0A7J5U3M7</accession>
<organism evidence="2 3">
    <name type="scientific">Rudanella paleaurantiibacter</name>
    <dbReference type="NCBI Taxonomy" id="2614655"/>
    <lineage>
        <taxon>Bacteria</taxon>
        <taxon>Pseudomonadati</taxon>
        <taxon>Bacteroidota</taxon>
        <taxon>Cytophagia</taxon>
        <taxon>Cytophagales</taxon>
        <taxon>Cytophagaceae</taxon>
        <taxon>Rudanella</taxon>
    </lineage>
</organism>
<dbReference type="Pfam" id="PF14052">
    <property type="entry name" value="Caps_assemb_Wzi"/>
    <property type="match status" value="1"/>
</dbReference>
<evidence type="ECO:0000313" key="3">
    <source>
        <dbReference type="Proteomes" id="UP000488299"/>
    </source>
</evidence>
<comment type="caution">
    <text evidence="2">The sequence shown here is derived from an EMBL/GenBank/DDBJ whole genome shotgun (WGS) entry which is preliminary data.</text>
</comment>
<feature type="signal peptide" evidence="1">
    <location>
        <begin position="1"/>
        <end position="20"/>
    </location>
</feature>
<name>A0A7J5U3M7_9BACT</name>
<evidence type="ECO:0000256" key="1">
    <source>
        <dbReference type="SAM" id="SignalP"/>
    </source>
</evidence>
<dbReference type="InterPro" id="IPR026950">
    <property type="entry name" value="Caps_assemb_Wzi"/>
</dbReference>
<keyword evidence="3" id="KW-1185">Reference proteome</keyword>
<reference evidence="2 3" key="1">
    <citation type="submission" date="2019-10" db="EMBL/GenBank/DDBJ databases">
        <title>Rudanella paleaurantiibacter sp. nov., isolated from sludge.</title>
        <authorList>
            <person name="Xu S.Q."/>
        </authorList>
    </citation>
    <scope>NUCLEOTIDE SEQUENCE [LARGE SCALE GENOMIC DNA]</scope>
    <source>
        <strain evidence="2 3">HX-22-17</strain>
    </source>
</reference>
<proteinExistence type="predicted"/>
<dbReference type="RefSeq" id="WP_152121742.1">
    <property type="nucleotide sequence ID" value="NZ_WELI01000001.1"/>
</dbReference>
<sequence>MQLRLLAIICLLGPSVFAQAPKPLLYRQELKGLASTAGELPFWFRANQYGVVPRSEMLYSLRSAWQIDYRKPPKTRGDSLWAELQKIDWGWGLEAVANYGPTTRQVILPEAYVKARYRAFEAYAGRRREVYGLGPDSALSSGSYSWSGNALPMIKVQVAIPQFWPANGRLAIRGTFAQGWFDNGFVENSLLHQKSLYIRLGRPGAALKLYGGFNHQVQWAGRTKWLTNEFIKGNQFPSSWQDYWYTIAGTSLNTVRGIDTTRYSTFDRGNRVGNHLGTIDLGAEVRLGQVSVMLYRQSIYEDGSLFYLININDGLHGLRLQNRKPTTGGFRLNTLVLEFLNTYSQGGNAFVDGDPKRRGRDDYFNHGQYRDGWSYRGRSLGTPFIAPATDLDPELPSYLFTNNNRVRVYHAGLSGQVADAVRFSLKASYSQNAGTYQVPFLDEPTQRSGIATVSVRLRPAGVWLNTAVAVDRGGLYSRNTGFALSLVKEGEL</sequence>
<dbReference type="Gene3D" id="2.40.160.130">
    <property type="entry name" value="Capsule assembly protein Wzi"/>
    <property type="match status" value="1"/>
</dbReference>